<dbReference type="Pfam" id="PF00106">
    <property type="entry name" value="adh_short"/>
    <property type="match status" value="1"/>
</dbReference>
<comment type="similarity">
    <text evidence="1">Belongs to the short-chain dehydrogenases/reductases (SDR) family.</text>
</comment>
<dbReference type="PANTHER" id="PTHR43544">
    <property type="entry name" value="SHORT-CHAIN DEHYDROGENASE/REDUCTASE"/>
    <property type="match status" value="1"/>
</dbReference>
<dbReference type="InterPro" id="IPR036291">
    <property type="entry name" value="NAD(P)-bd_dom_sf"/>
</dbReference>
<dbReference type="GO" id="GO:0005737">
    <property type="term" value="C:cytoplasm"/>
    <property type="evidence" value="ECO:0007669"/>
    <property type="project" value="TreeGrafter"/>
</dbReference>
<dbReference type="SUPFAM" id="SSF51735">
    <property type="entry name" value="NAD(P)-binding Rossmann-fold domains"/>
    <property type="match status" value="1"/>
</dbReference>
<organism evidence="2 3">
    <name type="scientific">Metarhizium rileyi (strain RCEF 4871)</name>
    <name type="common">Nomuraea rileyi</name>
    <dbReference type="NCBI Taxonomy" id="1649241"/>
    <lineage>
        <taxon>Eukaryota</taxon>
        <taxon>Fungi</taxon>
        <taxon>Dikarya</taxon>
        <taxon>Ascomycota</taxon>
        <taxon>Pezizomycotina</taxon>
        <taxon>Sordariomycetes</taxon>
        <taxon>Hypocreomycetidae</taxon>
        <taxon>Hypocreales</taxon>
        <taxon>Clavicipitaceae</taxon>
        <taxon>Metarhizium</taxon>
    </lineage>
</organism>
<keyword evidence="3" id="KW-1185">Reference proteome</keyword>
<sequence length="515" mass="55768">MPSTNNTVYVVTGGNRGIGLGLVKALLARPSTTVIATVRNDEAAGSLGDAVSATVQMGENSHLQVISLDLSCVPAPELLGRTVSDLGHHRVDVLINNAGMSPPMAAAVQTSAEDLRAAFEVNSIAPLVVFQGLWPLLQKSVRPKVIMMTSSVGCIEIQEFPGGAYGPSKAALNWITRALHVQNAESGLVAVAVHPGWVQTGMGESAAKDWGYPHPLPQTVDASVKGILEVMDGATRASVSGKFVTFKGQQAYPSYMVTSRQALELFGRYTTSSTDYLNTLVLAQPSLLPSQFQQIYNLPKFESRALDFHYITTVVSLETLPAEWLCVAITTCGLVQGVRRTLGIIQFSLGQKLPLPTPSISPTGWERTFTSSGKAAVISMHNAGIESIPFTFTERHLFISRLRNRISTSSSTSSRTAPTFMYPQRSLAVVPGFLANHMFTTRFSRAASTFMQSQSTLAVIIRSFAEPNALHTALEHFKDSKETSEMLIRHGAYLLDEHRPALDSLADKRRLSRPL</sequence>
<protein>
    <submittedName>
        <fullName evidence="2">NAD(P)-binding domain protein</fullName>
    </submittedName>
</protein>
<gene>
    <name evidence="2" type="ORF">NOR_08433</name>
</gene>
<dbReference type="Gene3D" id="3.40.50.720">
    <property type="entry name" value="NAD(P)-binding Rossmann-like Domain"/>
    <property type="match status" value="1"/>
</dbReference>
<dbReference type="OrthoDB" id="9876299at2759"/>
<evidence type="ECO:0000313" key="3">
    <source>
        <dbReference type="Proteomes" id="UP000243498"/>
    </source>
</evidence>
<proteinExistence type="inferred from homology"/>
<dbReference type="PRINTS" id="PR00081">
    <property type="entry name" value="GDHRDH"/>
</dbReference>
<evidence type="ECO:0000256" key="1">
    <source>
        <dbReference type="ARBA" id="ARBA00006484"/>
    </source>
</evidence>
<dbReference type="GO" id="GO:0016491">
    <property type="term" value="F:oxidoreductase activity"/>
    <property type="evidence" value="ECO:0007669"/>
    <property type="project" value="TreeGrafter"/>
</dbReference>
<accession>A0A166W9K4</accession>
<dbReference type="CDD" id="cd05325">
    <property type="entry name" value="carb_red_sniffer_like_SDR_c"/>
    <property type="match status" value="1"/>
</dbReference>
<dbReference type="InterPro" id="IPR002347">
    <property type="entry name" value="SDR_fam"/>
</dbReference>
<evidence type="ECO:0000313" key="2">
    <source>
        <dbReference type="EMBL" id="OAA34488.1"/>
    </source>
</evidence>
<dbReference type="AlphaFoldDB" id="A0A166W9K4"/>
<dbReference type="EMBL" id="AZHC01000052">
    <property type="protein sequence ID" value="OAA34488.1"/>
    <property type="molecule type" value="Genomic_DNA"/>
</dbReference>
<dbReference type="PANTHER" id="PTHR43544:SF26">
    <property type="entry name" value="SHORT CHAIN DEHYDROGENASE_REDUCTASE FAMILY OXIDOREDUCTASE (JCVI)"/>
    <property type="match status" value="1"/>
</dbReference>
<reference evidence="2 3" key="1">
    <citation type="journal article" date="2016" name="Genome Biol. Evol.">
        <title>Divergent and convergent evolution of fungal pathogenicity.</title>
        <authorList>
            <person name="Shang Y."/>
            <person name="Xiao G."/>
            <person name="Zheng P."/>
            <person name="Cen K."/>
            <person name="Zhan S."/>
            <person name="Wang C."/>
        </authorList>
    </citation>
    <scope>NUCLEOTIDE SEQUENCE [LARGE SCALE GENOMIC DNA]</scope>
    <source>
        <strain evidence="2 3">RCEF 4871</strain>
    </source>
</reference>
<name>A0A166W9K4_METRR</name>
<comment type="caution">
    <text evidence="2">The sequence shown here is derived from an EMBL/GenBank/DDBJ whole genome shotgun (WGS) entry which is preliminary data.</text>
</comment>
<dbReference type="Proteomes" id="UP000243498">
    <property type="component" value="Unassembled WGS sequence"/>
</dbReference>
<dbReference type="InterPro" id="IPR051468">
    <property type="entry name" value="Fungal_SecMetab_SDRs"/>
</dbReference>